<evidence type="ECO:0000313" key="5">
    <source>
        <dbReference type="EMBL" id="PIX73808.1"/>
    </source>
</evidence>
<dbReference type="InterPro" id="IPR045229">
    <property type="entry name" value="TPP_enz"/>
</dbReference>
<dbReference type="EMBL" id="PFJI01000070">
    <property type="protein sequence ID" value="PIX73808.1"/>
    <property type="molecule type" value="Genomic_DNA"/>
</dbReference>
<evidence type="ECO:0000256" key="1">
    <source>
        <dbReference type="ARBA" id="ARBA00001964"/>
    </source>
</evidence>
<sequence>MYHLVNEISNQSKVGDIYTFDAGTTAYICSQTIKLKKNQRAIIPGATLTMGYNLPAVIGIWAAKPKSRIICITGDGSFQ</sequence>
<feature type="domain" description="Thiamine pyrophosphate enzyme TPP-binding" evidence="4">
    <location>
        <begin position="21"/>
        <end position="79"/>
    </location>
</feature>
<evidence type="ECO:0000256" key="3">
    <source>
        <dbReference type="ARBA" id="ARBA00023052"/>
    </source>
</evidence>
<comment type="cofactor">
    <cofactor evidence="1">
        <name>thiamine diphosphate</name>
        <dbReference type="ChEBI" id="CHEBI:58937"/>
    </cofactor>
</comment>
<dbReference type="GO" id="GO:0009099">
    <property type="term" value="P:L-valine biosynthetic process"/>
    <property type="evidence" value="ECO:0007669"/>
    <property type="project" value="TreeGrafter"/>
</dbReference>
<dbReference type="PANTHER" id="PTHR18968">
    <property type="entry name" value="THIAMINE PYROPHOSPHATE ENZYMES"/>
    <property type="match status" value="1"/>
</dbReference>
<protein>
    <submittedName>
        <fullName evidence="5">Acetolactate synthase</fullName>
    </submittedName>
</protein>
<dbReference type="InterPro" id="IPR029061">
    <property type="entry name" value="THDP-binding"/>
</dbReference>
<organism evidence="5 6">
    <name type="scientific">Candidatus Roizmanbacteria bacterium CG_4_10_14_3_um_filter_33_21</name>
    <dbReference type="NCBI Taxonomy" id="1974830"/>
    <lineage>
        <taxon>Bacteria</taxon>
        <taxon>Candidatus Roizmaniibacteriota</taxon>
    </lineage>
</organism>
<evidence type="ECO:0000259" key="4">
    <source>
        <dbReference type="Pfam" id="PF02775"/>
    </source>
</evidence>
<dbReference type="InterPro" id="IPR011766">
    <property type="entry name" value="TPP_enzyme_TPP-bd"/>
</dbReference>
<dbReference type="GO" id="GO:0005948">
    <property type="term" value="C:acetolactate synthase complex"/>
    <property type="evidence" value="ECO:0007669"/>
    <property type="project" value="TreeGrafter"/>
</dbReference>
<dbReference type="SUPFAM" id="SSF52518">
    <property type="entry name" value="Thiamin diphosphate-binding fold (THDP-binding)"/>
    <property type="match status" value="1"/>
</dbReference>
<dbReference type="GO" id="GO:0030976">
    <property type="term" value="F:thiamine pyrophosphate binding"/>
    <property type="evidence" value="ECO:0007669"/>
    <property type="project" value="InterPro"/>
</dbReference>
<dbReference type="Proteomes" id="UP000229708">
    <property type="component" value="Unassembled WGS sequence"/>
</dbReference>
<comment type="similarity">
    <text evidence="2">Belongs to the TPP enzyme family.</text>
</comment>
<dbReference type="AlphaFoldDB" id="A0A2M7M0K1"/>
<accession>A0A2M7M0K1</accession>
<dbReference type="PANTHER" id="PTHR18968:SF13">
    <property type="entry name" value="ACETOLACTATE SYNTHASE CATALYTIC SUBUNIT, MITOCHONDRIAL"/>
    <property type="match status" value="1"/>
</dbReference>
<comment type="caution">
    <text evidence="5">The sequence shown here is derived from an EMBL/GenBank/DDBJ whole genome shotgun (WGS) entry which is preliminary data.</text>
</comment>
<reference evidence="6" key="1">
    <citation type="submission" date="2017-09" db="EMBL/GenBank/DDBJ databases">
        <title>Depth-based differentiation of microbial function through sediment-hosted aquifers and enrichment of novel symbionts in the deep terrestrial subsurface.</title>
        <authorList>
            <person name="Probst A.J."/>
            <person name="Ladd B."/>
            <person name="Jarett J.K."/>
            <person name="Geller-Mcgrath D.E."/>
            <person name="Sieber C.M.K."/>
            <person name="Emerson J.B."/>
            <person name="Anantharaman K."/>
            <person name="Thomas B.C."/>
            <person name="Malmstrom R."/>
            <person name="Stieglmeier M."/>
            <person name="Klingl A."/>
            <person name="Woyke T."/>
            <person name="Ryan C.M."/>
            <person name="Banfield J.F."/>
        </authorList>
    </citation>
    <scope>NUCLEOTIDE SEQUENCE [LARGE SCALE GENOMIC DNA]</scope>
</reference>
<gene>
    <name evidence="5" type="ORF">COZ39_01695</name>
</gene>
<feature type="non-terminal residue" evidence="5">
    <location>
        <position position="79"/>
    </location>
</feature>
<dbReference type="GO" id="GO:0003984">
    <property type="term" value="F:acetolactate synthase activity"/>
    <property type="evidence" value="ECO:0007669"/>
    <property type="project" value="TreeGrafter"/>
</dbReference>
<dbReference type="GO" id="GO:0050660">
    <property type="term" value="F:flavin adenine dinucleotide binding"/>
    <property type="evidence" value="ECO:0007669"/>
    <property type="project" value="TreeGrafter"/>
</dbReference>
<dbReference type="Gene3D" id="3.40.50.970">
    <property type="match status" value="1"/>
</dbReference>
<dbReference type="GO" id="GO:0000287">
    <property type="term" value="F:magnesium ion binding"/>
    <property type="evidence" value="ECO:0007669"/>
    <property type="project" value="InterPro"/>
</dbReference>
<dbReference type="GO" id="GO:0009097">
    <property type="term" value="P:isoleucine biosynthetic process"/>
    <property type="evidence" value="ECO:0007669"/>
    <property type="project" value="TreeGrafter"/>
</dbReference>
<dbReference type="InterPro" id="IPR000399">
    <property type="entry name" value="TPP-bd_CS"/>
</dbReference>
<dbReference type="CDD" id="cd00568">
    <property type="entry name" value="TPP_enzymes"/>
    <property type="match status" value="1"/>
</dbReference>
<evidence type="ECO:0000313" key="6">
    <source>
        <dbReference type="Proteomes" id="UP000229708"/>
    </source>
</evidence>
<name>A0A2M7M0K1_9BACT</name>
<keyword evidence="3" id="KW-0786">Thiamine pyrophosphate</keyword>
<proteinExistence type="inferred from homology"/>
<dbReference type="Pfam" id="PF02775">
    <property type="entry name" value="TPP_enzyme_C"/>
    <property type="match status" value="1"/>
</dbReference>
<evidence type="ECO:0000256" key="2">
    <source>
        <dbReference type="ARBA" id="ARBA00007812"/>
    </source>
</evidence>
<dbReference type="PROSITE" id="PS00187">
    <property type="entry name" value="TPP_ENZYMES"/>
    <property type="match status" value="1"/>
</dbReference>